<evidence type="ECO:0000313" key="2">
    <source>
        <dbReference type="EMBL" id="CAF4172923.1"/>
    </source>
</evidence>
<organism evidence="3 4">
    <name type="scientific">Rotaria magnacalcarata</name>
    <dbReference type="NCBI Taxonomy" id="392030"/>
    <lineage>
        <taxon>Eukaryota</taxon>
        <taxon>Metazoa</taxon>
        <taxon>Spiralia</taxon>
        <taxon>Gnathifera</taxon>
        <taxon>Rotifera</taxon>
        <taxon>Eurotatoria</taxon>
        <taxon>Bdelloidea</taxon>
        <taxon>Philodinida</taxon>
        <taxon>Philodinidae</taxon>
        <taxon>Rotaria</taxon>
    </lineage>
</organism>
<feature type="non-terminal residue" evidence="3">
    <location>
        <position position="72"/>
    </location>
</feature>
<evidence type="ECO:0000313" key="4">
    <source>
        <dbReference type="Proteomes" id="UP000681720"/>
    </source>
</evidence>
<dbReference type="AlphaFoldDB" id="A0A8S2TSS8"/>
<feature type="non-terminal residue" evidence="3">
    <location>
        <position position="1"/>
    </location>
</feature>
<proteinExistence type="predicted"/>
<dbReference type="Proteomes" id="UP000681967">
    <property type="component" value="Unassembled WGS sequence"/>
</dbReference>
<gene>
    <name evidence="2" type="ORF">BYL167_LOCUS22477</name>
    <name evidence="3" type="ORF">GIL414_LOCUS25661</name>
</gene>
<dbReference type="EMBL" id="CAJOBJ010035444">
    <property type="protein sequence ID" value="CAF4296922.1"/>
    <property type="molecule type" value="Genomic_DNA"/>
</dbReference>
<evidence type="ECO:0000313" key="3">
    <source>
        <dbReference type="EMBL" id="CAF4296922.1"/>
    </source>
</evidence>
<protein>
    <submittedName>
        <fullName evidence="3">Uncharacterized protein</fullName>
    </submittedName>
</protein>
<dbReference type="Proteomes" id="UP000681720">
    <property type="component" value="Unassembled WGS sequence"/>
</dbReference>
<name>A0A8S2TSS8_9BILA</name>
<comment type="caution">
    <text evidence="3">The sequence shown here is derived from an EMBL/GenBank/DDBJ whole genome shotgun (WGS) entry which is preliminary data.</text>
</comment>
<sequence length="72" mass="8231">NVDEPLSEEQRAQRAEIRNINARRQLIPRSDVPETERRQEPARYVVERSNSPAIGDDDDDEKGVKLGLGDFI</sequence>
<feature type="region of interest" description="Disordered" evidence="1">
    <location>
        <begin position="26"/>
        <end position="72"/>
    </location>
</feature>
<dbReference type="EMBL" id="CAJOBH010013061">
    <property type="protein sequence ID" value="CAF4172923.1"/>
    <property type="molecule type" value="Genomic_DNA"/>
</dbReference>
<reference evidence="3" key="1">
    <citation type="submission" date="2021-02" db="EMBL/GenBank/DDBJ databases">
        <authorList>
            <person name="Nowell W R."/>
        </authorList>
    </citation>
    <scope>NUCLEOTIDE SEQUENCE</scope>
</reference>
<evidence type="ECO:0000256" key="1">
    <source>
        <dbReference type="SAM" id="MobiDB-lite"/>
    </source>
</evidence>
<accession>A0A8S2TSS8</accession>
<feature type="compositionally biased region" description="Basic and acidic residues" evidence="1">
    <location>
        <begin position="31"/>
        <end position="41"/>
    </location>
</feature>